<accession>X0TCX0</accession>
<dbReference type="AlphaFoldDB" id="X0TCX0"/>
<protein>
    <submittedName>
        <fullName evidence="1">Uncharacterized protein</fullName>
    </submittedName>
</protein>
<organism evidence="1">
    <name type="scientific">marine sediment metagenome</name>
    <dbReference type="NCBI Taxonomy" id="412755"/>
    <lineage>
        <taxon>unclassified sequences</taxon>
        <taxon>metagenomes</taxon>
        <taxon>ecological metagenomes</taxon>
    </lineage>
</organism>
<name>X0TCX0_9ZZZZ</name>
<evidence type="ECO:0000313" key="1">
    <source>
        <dbReference type="EMBL" id="GAF73905.1"/>
    </source>
</evidence>
<sequence length="53" mass="6164">KICAFFGYETVFEYKSKEVKVHLSFVGDRPLHVNEKGELKEEPFVTVIPSIYD</sequence>
<feature type="non-terminal residue" evidence="1">
    <location>
        <position position="1"/>
    </location>
</feature>
<comment type="caution">
    <text evidence="1">The sequence shown here is derived from an EMBL/GenBank/DDBJ whole genome shotgun (WGS) entry which is preliminary data.</text>
</comment>
<gene>
    <name evidence="1" type="ORF">S01H1_17659</name>
</gene>
<reference evidence="1" key="1">
    <citation type="journal article" date="2014" name="Front. Microbiol.">
        <title>High frequency of phylogenetically diverse reductive dehalogenase-homologous genes in deep subseafloor sedimentary metagenomes.</title>
        <authorList>
            <person name="Kawai M."/>
            <person name="Futagami T."/>
            <person name="Toyoda A."/>
            <person name="Takaki Y."/>
            <person name="Nishi S."/>
            <person name="Hori S."/>
            <person name="Arai W."/>
            <person name="Tsubouchi T."/>
            <person name="Morono Y."/>
            <person name="Uchiyama I."/>
            <person name="Ito T."/>
            <person name="Fujiyama A."/>
            <person name="Inagaki F."/>
            <person name="Takami H."/>
        </authorList>
    </citation>
    <scope>NUCLEOTIDE SEQUENCE</scope>
    <source>
        <strain evidence="1">Expedition CK06-06</strain>
    </source>
</reference>
<proteinExistence type="predicted"/>
<dbReference type="EMBL" id="BARS01009384">
    <property type="protein sequence ID" value="GAF73905.1"/>
    <property type="molecule type" value="Genomic_DNA"/>
</dbReference>